<accession>A0ABR3GLB4</accession>
<evidence type="ECO:0000256" key="3">
    <source>
        <dbReference type="ARBA" id="ARBA00022824"/>
    </source>
</evidence>
<organism evidence="9 10">
    <name type="scientific">Discina gigas</name>
    <dbReference type="NCBI Taxonomy" id="1032678"/>
    <lineage>
        <taxon>Eukaryota</taxon>
        <taxon>Fungi</taxon>
        <taxon>Dikarya</taxon>
        <taxon>Ascomycota</taxon>
        <taxon>Pezizomycotina</taxon>
        <taxon>Pezizomycetes</taxon>
        <taxon>Pezizales</taxon>
        <taxon>Discinaceae</taxon>
        <taxon>Discina</taxon>
    </lineage>
</organism>
<feature type="domain" description="J" evidence="8">
    <location>
        <begin position="50"/>
        <end position="114"/>
    </location>
</feature>
<sequence length="349" mass="38591">MPSASSSGAQPNANSNSTKSREHNQGRQGRDYTPEQKSSVDKVRKCKPTAYYEILDIKAEASEAEIKKAYRKLALVMHPDKNGAPGADEAFKLISRAFQVLSDTDKRAAFDRHGTDPDSRGTTDIPRGGSQFGFAPAPGGRFDGEISPEDLFNMFFGGMGPGGGIFGDTAGGFTTFGGPGIRVHQFGTQRRRRPAQAATPGTQEEQTQTSMSRIFIQLLPLIIFFILPILGSLFTGDSGTARGPGFKLDRTPPFTMQRETPNYKLPFWVNPSEVKDLKKGDIASLDRRAETHIISMLNYQCTNEREKQQNEANEAQGWFFVDQVRMDKARKMPLPSCKRLNELGARRAY</sequence>
<comment type="subcellular location">
    <subcellularLocation>
        <location evidence="1">Endoplasmic reticulum membrane</location>
        <topology evidence="1">Single-pass membrane protein</topology>
    </subcellularLocation>
</comment>
<feature type="region of interest" description="Disordered" evidence="6">
    <location>
        <begin position="187"/>
        <end position="208"/>
    </location>
</feature>
<evidence type="ECO:0000256" key="6">
    <source>
        <dbReference type="SAM" id="MobiDB-lite"/>
    </source>
</evidence>
<comment type="caution">
    <text evidence="9">The sequence shown here is derived from an EMBL/GenBank/DDBJ whole genome shotgun (WGS) entry which is preliminary data.</text>
</comment>
<evidence type="ECO:0000256" key="5">
    <source>
        <dbReference type="ARBA" id="ARBA00023136"/>
    </source>
</evidence>
<evidence type="ECO:0000256" key="4">
    <source>
        <dbReference type="ARBA" id="ARBA00022989"/>
    </source>
</evidence>
<evidence type="ECO:0000313" key="10">
    <source>
        <dbReference type="Proteomes" id="UP001447188"/>
    </source>
</evidence>
<keyword evidence="3" id="KW-0256">Endoplasmic reticulum</keyword>
<dbReference type="EMBL" id="JBBBZM010000045">
    <property type="protein sequence ID" value="KAL0636691.1"/>
    <property type="molecule type" value="Genomic_DNA"/>
</dbReference>
<feature type="region of interest" description="Disordered" evidence="6">
    <location>
        <begin position="109"/>
        <end position="139"/>
    </location>
</feature>
<name>A0ABR3GLB4_9PEZI</name>
<reference evidence="9 10" key="1">
    <citation type="submission" date="2024-02" db="EMBL/GenBank/DDBJ databases">
        <title>Discinaceae phylogenomics.</title>
        <authorList>
            <person name="Dirks A.C."/>
            <person name="James T.Y."/>
        </authorList>
    </citation>
    <scope>NUCLEOTIDE SEQUENCE [LARGE SCALE GENOMIC DNA]</scope>
    <source>
        <strain evidence="9 10">ACD0624</strain>
    </source>
</reference>
<dbReference type="PRINTS" id="PR00625">
    <property type="entry name" value="JDOMAIN"/>
</dbReference>
<feature type="region of interest" description="Disordered" evidence="6">
    <location>
        <begin position="1"/>
        <end position="43"/>
    </location>
</feature>
<evidence type="ECO:0000259" key="8">
    <source>
        <dbReference type="PROSITE" id="PS50076"/>
    </source>
</evidence>
<dbReference type="PROSITE" id="PS50076">
    <property type="entry name" value="DNAJ_2"/>
    <property type="match status" value="1"/>
</dbReference>
<evidence type="ECO:0000256" key="7">
    <source>
        <dbReference type="SAM" id="Phobius"/>
    </source>
</evidence>
<keyword evidence="10" id="KW-1185">Reference proteome</keyword>
<proteinExistence type="predicted"/>
<evidence type="ECO:0000256" key="1">
    <source>
        <dbReference type="ARBA" id="ARBA00004389"/>
    </source>
</evidence>
<dbReference type="Pfam" id="PF09320">
    <property type="entry name" value="DUF1977"/>
    <property type="match status" value="1"/>
</dbReference>
<dbReference type="InterPro" id="IPR051100">
    <property type="entry name" value="DnaJ_subfamily_B/C"/>
</dbReference>
<dbReference type="Gene3D" id="1.10.287.110">
    <property type="entry name" value="DnaJ domain"/>
    <property type="match status" value="1"/>
</dbReference>
<dbReference type="Proteomes" id="UP001447188">
    <property type="component" value="Unassembled WGS sequence"/>
</dbReference>
<dbReference type="InterPro" id="IPR018253">
    <property type="entry name" value="DnaJ_domain_CS"/>
</dbReference>
<dbReference type="InterPro" id="IPR036869">
    <property type="entry name" value="J_dom_sf"/>
</dbReference>
<dbReference type="InterPro" id="IPR015399">
    <property type="entry name" value="DUF1977_DnaJ-like"/>
</dbReference>
<keyword evidence="5 7" id="KW-0472">Membrane</keyword>
<dbReference type="SMART" id="SM00271">
    <property type="entry name" value="DnaJ"/>
    <property type="match status" value="1"/>
</dbReference>
<dbReference type="CDD" id="cd06257">
    <property type="entry name" value="DnaJ"/>
    <property type="match status" value="1"/>
</dbReference>
<dbReference type="PROSITE" id="PS00636">
    <property type="entry name" value="DNAJ_1"/>
    <property type="match status" value="1"/>
</dbReference>
<keyword evidence="4 7" id="KW-1133">Transmembrane helix</keyword>
<keyword evidence="2 7" id="KW-0812">Transmembrane</keyword>
<evidence type="ECO:0000313" key="9">
    <source>
        <dbReference type="EMBL" id="KAL0636691.1"/>
    </source>
</evidence>
<dbReference type="InterPro" id="IPR001623">
    <property type="entry name" value="DnaJ_domain"/>
</dbReference>
<feature type="transmembrane region" description="Helical" evidence="7">
    <location>
        <begin position="214"/>
        <end position="234"/>
    </location>
</feature>
<dbReference type="PANTHER" id="PTHR43908">
    <property type="entry name" value="AT29763P-RELATED"/>
    <property type="match status" value="1"/>
</dbReference>
<feature type="compositionally biased region" description="Polar residues" evidence="6">
    <location>
        <begin position="1"/>
        <end position="18"/>
    </location>
</feature>
<feature type="compositionally biased region" description="Basic and acidic residues" evidence="6">
    <location>
        <begin position="109"/>
        <end position="121"/>
    </location>
</feature>
<feature type="compositionally biased region" description="Basic and acidic residues" evidence="6">
    <location>
        <begin position="19"/>
        <end position="43"/>
    </location>
</feature>
<protein>
    <submittedName>
        <fullName evidence="9">Chaperone protein dnaJ</fullName>
    </submittedName>
</protein>
<dbReference type="Pfam" id="PF00226">
    <property type="entry name" value="DnaJ"/>
    <property type="match status" value="1"/>
</dbReference>
<evidence type="ECO:0000256" key="2">
    <source>
        <dbReference type="ARBA" id="ARBA00022692"/>
    </source>
</evidence>
<dbReference type="SUPFAM" id="SSF46565">
    <property type="entry name" value="Chaperone J-domain"/>
    <property type="match status" value="1"/>
</dbReference>
<dbReference type="PANTHER" id="PTHR43908:SF3">
    <property type="entry name" value="AT29763P-RELATED"/>
    <property type="match status" value="1"/>
</dbReference>
<gene>
    <name evidence="9" type="primary">HLJ1</name>
    <name evidence="9" type="ORF">Q9L58_004299</name>
</gene>